<protein>
    <submittedName>
        <fullName evidence="4">Transmembrane protein</fullName>
    </submittedName>
</protein>
<proteinExistence type="predicted"/>
<keyword evidence="2" id="KW-0812">Transmembrane</keyword>
<evidence type="ECO:0000256" key="1">
    <source>
        <dbReference type="SAM" id="MobiDB-lite"/>
    </source>
</evidence>
<keyword evidence="2" id="KW-1133">Transmembrane helix</keyword>
<feature type="compositionally biased region" description="Polar residues" evidence="1">
    <location>
        <begin position="92"/>
        <end position="102"/>
    </location>
</feature>
<keyword evidence="3" id="KW-1185">Reference proteome</keyword>
<dbReference type="InterPro" id="IPR032006">
    <property type="entry name" value="TMIE"/>
</dbReference>
<dbReference type="WBParaSite" id="ACRNAN_Path_1064.g4084.t1">
    <property type="protein sequence ID" value="ACRNAN_Path_1064.g4084.t1"/>
    <property type="gene ID" value="ACRNAN_Path_1064.g4084"/>
</dbReference>
<sequence>MCNYVQPTSSALDQCIAPNLRLWMLIGLIGVILLIMVVIVCCFMRIRIPRTKRQIELIAARRKMRKRQANGTATGPTGGGVIETHEHHDQPRGQTIVLNSYSRGGDTRKKDTSPLVAKGIPV</sequence>
<evidence type="ECO:0000313" key="4">
    <source>
        <dbReference type="WBParaSite" id="ACRNAN_Path_1064.g4084.t1"/>
    </source>
</evidence>
<dbReference type="Proteomes" id="UP000887540">
    <property type="component" value="Unplaced"/>
</dbReference>
<evidence type="ECO:0000256" key="2">
    <source>
        <dbReference type="SAM" id="Phobius"/>
    </source>
</evidence>
<accession>A0A914BV69</accession>
<feature type="region of interest" description="Disordered" evidence="1">
    <location>
        <begin position="66"/>
        <end position="114"/>
    </location>
</feature>
<keyword evidence="2" id="KW-0472">Membrane</keyword>
<evidence type="ECO:0000313" key="3">
    <source>
        <dbReference type="Proteomes" id="UP000887540"/>
    </source>
</evidence>
<feature type="transmembrane region" description="Helical" evidence="2">
    <location>
        <begin position="20"/>
        <end position="44"/>
    </location>
</feature>
<name>A0A914BV69_9BILA</name>
<dbReference type="AlphaFoldDB" id="A0A914BV69"/>
<reference evidence="4" key="1">
    <citation type="submission" date="2022-11" db="UniProtKB">
        <authorList>
            <consortium name="WormBaseParasite"/>
        </authorList>
    </citation>
    <scope>IDENTIFICATION</scope>
</reference>
<dbReference type="PANTHER" id="PTHR28635:SF1">
    <property type="entry name" value="TRANSMEMBRANE INNER EAR EXPRESSED PROTEIN"/>
    <property type="match status" value="1"/>
</dbReference>
<dbReference type="Pfam" id="PF16038">
    <property type="entry name" value="TMIE"/>
    <property type="match status" value="1"/>
</dbReference>
<organism evidence="3 4">
    <name type="scientific">Acrobeloides nanus</name>
    <dbReference type="NCBI Taxonomy" id="290746"/>
    <lineage>
        <taxon>Eukaryota</taxon>
        <taxon>Metazoa</taxon>
        <taxon>Ecdysozoa</taxon>
        <taxon>Nematoda</taxon>
        <taxon>Chromadorea</taxon>
        <taxon>Rhabditida</taxon>
        <taxon>Tylenchina</taxon>
        <taxon>Cephalobomorpha</taxon>
        <taxon>Cephaloboidea</taxon>
        <taxon>Cephalobidae</taxon>
        <taxon>Acrobeloides</taxon>
    </lineage>
</organism>
<dbReference type="PANTHER" id="PTHR28635">
    <property type="entry name" value="TRANSMEMBRANE INNER EAR EXPRESSED PROTEIN"/>
    <property type="match status" value="1"/>
</dbReference>